<dbReference type="InterPro" id="IPR059177">
    <property type="entry name" value="GH29D-like_dom"/>
</dbReference>
<feature type="domain" description="GH29D-like beta-sandwich" evidence="9">
    <location>
        <begin position="64"/>
        <end position="131"/>
    </location>
</feature>
<evidence type="ECO:0000256" key="2">
    <source>
        <dbReference type="ARBA" id="ARBA00022512"/>
    </source>
</evidence>
<dbReference type="Gene3D" id="3.80.20.20">
    <property type="entry name" value="Receptor L-domain"/>
    <property type="match status" value="2"/>
</dbReference>
<feature type="signal peptide" evidence="7">
    <location>
        <begin position="1"/>
        <end position="23"/>
    </location>
</feature>
<dbReference type="PROSITE" id="PS51257">
    <property type="entry name" value="PROKAR_LIPOPROTEIN"/>
    <property type="match status" value="1"/>
</dbReference>
<feature type="domain" description="GH29D-like beta-sandwich" evidence="9">
    <location>
        <begin position="158"/>
        <end position="219"/>
    </location>
</feature>
<dbReference type="InterPro" id="IPR036941">
    <property type="entry name" value="Rcpt_L-dom_sf"/>
</dbReference>
<dbReference type="SUPFAM" id="SSF52058">
    <property type="entry name" value="L domain-like"/>
    <property type="match status" value="3"/>
</dbReference>
<dbReference type="Pfam" id="PF13290">
    <property type="entry name" value="CHB_HEX_C_1"/>
    <property type="match status" value="2"/>
</dbReference>
<dbReference type="Pfam" id="PF01030">
    <property type="entry name" value="Recep_L_domain"/>
    <property type="match status" value="1"/>
</dbReference>
<organism evidence="10 11">
    <name type="scientific">Pendulispora albinea</name>
    <dbReference type="NCBI Taxonomy" id="2741071"/>
    <lineage>
        <taxon>Bacteria</taxon>
        <taxon>Pseudomonadati</taxon>
        <taxon>Myxococcota</taxon>
        <taxon>Myxococcia</taxon>
        <taxon>Myxococcales</taxon>
        <taxon>Sorangiineae</taxon>
        <taxon>Pendulisporaceae</taxon>
        <taxon>Pendulispora</taxon>
    </lineage>
</organism>
<evidence type="ECO:0000256" key="6">
    <source>
        <dbReference type="SAM" id="MobiDB-lite"/>
    </source>
</evidence>
<keyword evidence="3" id="KW-0964">Secreted</keyword>
<dbReference type="InterPro" id="IPR000494">
    <property type="entry name" value="Rcpt_L-dom"/>
</dbReference>
<dbReference type="InterPro" id="IPR051648">
    <property type="entry name" value="CWI-Assembly_Regulator"/>
</dbReference>
<evidence type="ECO:0000256" key="3">
    <source>
        <dbReference type="ARBA" id="ARBA00022525"/>
    </source>
</evidence>
<keyword evidence="11" id="KW-1185">Reference proteome</keyword>
<evidence type="ECO:0000259" key="9">
    <source>
        <dbReference type="Pfam" id="PF13290"/>
    </source>
</evidence>
<evidence type="ECO:0000313" key="11">
    <source>
        <dbReference type="Proteomes" id="UP001370348"/>
    </source>
</evidence>
<accession>A0ABZ2M938</accession>
<evidence type="ECO:0000259" key="8">
    <source>
        <dbReference type="Pfam" id="PF01030"/>
    </source>
</evidence>
<evidence type="ECO:0000256" key="4">
    <source>
        <dbReference type="ARBA" id="ARBA00022729"/>
    </source>
</evidence>
<feature type="chain" id="PRO_5045113252" evidence="7">
    <location>
        <begin position="24"/>
        <end position="552"/>
    </location>
</feature>
<dbReference type="PANTHER" id="PTHR31018">
    <property type="entry name" value="SPORULATION-SPECIFIC PROTEIN-RELATED"/>
    <property type="match status" value="1"/>
</dbReference>
<keyword evidence="2" id="KW-0134">Cell wall</keyword>
<dbReference type="EMBL" id="CP089984">
    <property type="protein sequence ID" value="WXB19034.1"/>
    <property type="molecule type" value="Genomic_DNA"/>
</dbReference>
<dbReference type="PANTHER" id="PTHR31018:SF3">
    <property type="entry name" value="RECEPTOR PROTEIN-TYROSINE KINASE"/>
    <property type="match status" value="1"/>
</dbReference>
<proteinExistence type="predicted"/>
<reference evidence="10 11" key="1">
    <citation type="submission" date="2021-12" db="EMBL/GenBank/DDBJ databases">
        <title>Discovery of the Pendulisporaceae a myxobacterial family with distinct sporulation behavior and unique specialized metabolism.</title>
        <authorList>
            <person name="Garcia R."/>
            <person name="Popoff A."/>
            <person name="Bader C.D."/>
            <person name="Loehr J."/>
            <person name="Walesch S."/>
            <person name="Walt C."/>
            <person name="Boldt J."/>
            <person name="Bunk B."/>
            <person name="Haeckl F.J.F.P.J."/>
            <person name="Gunesch A.P."/>
            <person name="Birkelbach J."/>
            <person name="Nuebel U."/>
            <person name="Pietschmann T."/>
            <person name="Bach T."/>
            <person name="Mueller R."/>
        </authorList>
    </citation>
    <scope>NUCLEOTIDE SEQUENCE [LARGE SCALE GENOMIC DNA]</scope>
    <source>
        <strain evidence="10 11">MSr11954</strain>
    </source>
</reference>
<evidence type="ECO:0000256" key="1">
    <source>
        <dbReference type="ARBA" id="ARBA00004191"/>
    </source>
</evidence>
<evidence type="ECO:0000313" key="10">
    <source>
        <dbReference type="EMBL" id="WXB19034.1"/>
    </source>
</evidence>
<evidence type="ECO:0000256" key="7">
    <source>
        <dbReference type="SAM" id="SignalP"/>
    </source>
</evidence>
<comment type="subcellular location">
    <subcellularLocation>
        <location evidence="1">Secreted</location>
        <location evidence="1">Cell wall</location>
    </subcellularLocation>
</comment>
<evidence type="ECO:0000256" key="5">
    <source>
        <dbReference type="ARBA" id="ARBA00023180"/>
    </source>
</evidence>
<feature type="domain" description="Receptor L-domain" evidence="8">
    <location>
        <begin position="246"/>
        <end position="308"/>
    </location>
</feature>
<dbReference type="Proteomes" id="UP001370348">
    <property type="component" value="Chromosome"/>
</dbReference>
<keyword evidence="5" id="KW-0325">Glycoprotein</keyword>
<protein>
    <submittedName>
        <fullName evidence="10">Chitobiase/beta-hexosaminidase C-terminal domain-containing protein</fullName>
    </submittedName>
</protein>
<name>A0ABZ2M938_9BACT</name>
<dbReference type="RefSeq" id="WP_394828657.1">
    <property type="nucleotide sequence ID" value="NZ_CP089984.1"/>
</dbReference>
<gene>
    <name evidence="10" type="ORF">LZC94_17570</name>
</gene>
<sequence>MRFASRAIAVTVTSTVLVTSAMASIAGCGGDSGPRTGDPSGQPGDDPAGTVAPVRFDPPIEEQTNDVAVRLASTTAGATLCYTVDGVTPGCEDDARCAKGSIAYDGAPISIVETGTALRALACKKGMPASEETRIAYTLTGATPTFGPTPESFDPDRPVPVTIATTTRQGVIHYTLDGTYPDCGSPLTFPEKGTIPTFTADTTIHALTCKKKYTASEIVAVTYVGRECTGDFAVATRAQLQALSRCRTITGSLSIFGTDAVDLAPLQRLERVGGGLSIANNNTLTSLHGLEALTAIGGEMSVRDNPQLARLDALGKLQRVEGMVHLADNALTEWVGPSALAYVGGLTLQNESKLRRVAGFPALVEIGGDLQVLFDGALVLWEDMPALTTIRGKASFQYNGALQGVPGFGNVRRLGGLQIEANNELVHVGFGQVTAVQGSVTLAENPKLVRVEMKNVAAIKGALHVENTGLADLTGLGGLRTIDGSLTVTKNKRLEKVDTLGELRELGGNFTVAENEALPECEPKRIARKLQEEHRYSGLVLIYGNLDTGTCN</sequence>
<feature type="region of interest" description="Disordered" evidence="6">
    <location>
        <begin position="29"/>
        <end position="53"/>
    </location>
</feature>
<keyword evidence="4 7" id="KW-0732">Signal</keyword>